<reference evidence="1 2" key="1">
    <citation type="submission" date="2024-06" db="EMBL/GenBank/DDBJ databases">
        <title>Genomic Encyclopedia of Type Strains, Phase V (KMG-V): Genome sequencing to study the core and pangenomes of soil and plant-associated prokaryotes.</title>
        <authorList>
            <person name="Whitman W."/>
        </authorList>
    </citation>
    <scope>NUCLEOTIDE SEQUENCE [LARGE SCALE GENOMIC DNA]</scope>
    <source>
        <strain evidence="1 2">USDA 160</strain>
    </source>
</reference>
<gene>
    <name evidence="1" type="ORF">ABIF63_009785</name>
</gene>
<organism evidence="1 2">
    <name type="scientific">Bradyrhizobium japonicum</name>
    <dbReference type="NCBI Taxonomy" id="375"/>
    <lineage>
        <taxon>Bacteria</taxon>
        <taxon>Pseudomonadati</taxon>
        <taxon>Pseudomonadota</taxon>
        <taxon>Alphaproteobacteria</taxon>
        <taxon>Hyphomicrobiales</taxon>
        <taxon>Nitrobacteraceae</taxon>
        <taxon>Bradyrhizobium</taxon>
    </lineage>
</organism>
<dbReference type="Proteomes" id="UP001549291">
    <property type="component" value="Unassembled WGS sequence"/>
</dbReference>
<evidence type="ECO:0000313" key="1">
    <source>
        <dbReference type="EMBL" id="MET4725679.1"/>
    </source>
</evidence>
<protein>
    <submittedName>
        <fullName evidence="1">Uncharacterized protein</fullName>
    </submittedName>
</protein>
<accession>A0ABV2SBB0</accession>
<proteinExistence type="predicted"/>
<comment type="caution">
    <text evidence="1">The sequence shown here is derived from an EMBL/GenBank/DDBJ whole genome shotgun (WGS) entry which is preliminary data.</text>
</comment>
<evidence type="ECO:0000313" key="2">
    <source>
        <dbReference type="Proteomes" id="UP001549291"/>
    </source>
</evidence>
<sequence length="53" mass="5657">MKQHIFEELATSSTDWNAPVVMGHMAVGGFVVASDEASYVTGSILLVAGQFTR</sequence>
<dbReference type="EMBL" id="JBEPTQ010000002">
    <property type="protein sequence ID" value="MET4725679.1"/>
    <property type="molecule type" value="Genomic_DNA"/>
</dbReference>
<keyword evidence="2" id="KW-1185">Reference proteome</keyword>
<name>A0ABV2SBB0_BRAJP</name>
<dbReference type="RefSeq" id="WP_157788350.1">
    <property type="nucleotide sequence ID" value="NZ_CP066351.1"/>
</dbReference>